<evidence type="ECO:0000313" key="4">
    <source>
        <dbReference type="EMBL" id="MEK8049625.1"/>
    </source>
</evidence>
<organism evidence="4 5">
    <name type="scientific">Pseudaquabacterium inlustre</name>
    <dbReference type="NCBI Taxonomy" id="2984192"/>
    <lineage>
        <taxon>Bacteria</taxon>
        <taxon>Pseudomonadati</taxon>
        <taxon>Pseudomonadota</taxon>
        <taxon>Betaproteobacteria</taxon>
        <taxon>Burkholderiales</taxon>
        <taxon>Sphaerotilaceae</taxon>
        <taxon>Pseudaquabacterium</taxon>
    </lineage>
</organism>
<comment type="caution">
    <text evidence="4">The sequence shown here is derived from an EMBL/GenBank/DDBJ whole genome shotgun (WGS) entry which is preliminary data.</text>
</comment>
<evidence type="ECO:0000313" key="5">
    <source>
        <dbReference type="Proteomes" id="UP001365405"/>
    </source>
</evidence>
<dbReference type="InterPro" id="IPR025746">
    <property type="entry name" value="PilX_N_dom"/>
</dbReference>
<keyword evidence="1" id="KW-0472">Membrane</keyword>
<keyword evidence="5" id="KW-1185">Reference proteome</keyword>
<feature type="domain" description="PilX/PilW C-terminal" evidence="2">
    <location>
        <begin position="90"/>
        <end position="192"/>
    </location>
</feature>
<proteinExistence type="predicted"/>
<dbReference type="RefSeq" id="WP_341409305.1">
    <property type="nucleotide sequence ID" value="NZ_JBBUTH010000002.1"/>
</dbReference>
<dbReference type="Proteomes" id="UP001365405">
    <property type="component" value="Unassembled WGS sequence"/>
</dbReference>
<evidence type="ECO:0000259" key="3">
    <source>
        <dbReference type="Pfam" id="PF14341"/>
    </source>
</evidence>
<reference evidence="4 5" key="1">
    <citation type="submission" date="2024-04" db="EMBL/GenBank/DDBJ databases">
        <title>Novel species of the genus Ideonella isolated from streams.</title>
        <authorList>
            <person name="Lu H."/>
        </authorList>
    </citation>
    <scope>NUCLEOTIDE SEQUENCE [LARGE SCALE GENOMIC DNA]</scope>
    <source>
        <strain evidence="4 5">DXS22W</strain>
    </source>
</reference>
<evidence type="ECO:0000259" key="2">
    <source>
        <dbReference type="Pfam" id="PF13681"/>
    </source>
</evidence>
<feature type="transmembrane region" description="Helical" evidence="1">
    <location>
        <begin position="12"/>
        <end position="32"/>
    </location>
</feature>
<sequence length="193" mass="20051">MSHPRRAPEQGFSLIIILLTMLVLSFLALGAMNSAVVQERMAGNARDRNVALQAAEAALRDAEADIEANADAANGFTEDCTGGLCIPPSDTASGPKSAPVWQTIDWAAKGRAYGSRTGAPAVPGPGNEALATQPRYIIERLPTLPPRSGDTACVGGGCGNAPTDKARAYRITARASGVNASTVVMLQSVYVKQ</sequence>
<keyword evidence="1" id="KW-1133">Transmembrane helix</keyword>
<accession>A0ABU9CEL0</accession>
<dbReference type="InterPro" id="IPR025205">
    <property type="entry name" value="PilX/PilW_C"/>
</dbReference>
<evidence type="ECO:0000256" key="1">
    <source>
        <dbReference type="SAM" id="Phobius"/>
    </source>
</evidence>
<dbReference type="Pfam" id="PF14341">
    <property type="entry name" value="PilX_N"/>
    <property type="match status" value="1"/>
</dbReference>
<feature type="domain" description="Type 4 fimbrial biogenesis protein PilX N-terminal" evidence="3">
    <location>
        <begin position="10"/>
        <end position="60"/>
    </location>
</feature>
<gene>
    <name evidence="4" type="ORF">AACH10_05180</name>
</gene>
<name>A0ABU9CEL0_9BURK</name>
<keyword evidence="1" id="KW-0812">Transmembrane</keyword>
<dbReference type="EMBL" id="JBBUTH010000002">
    <property type="protein sequence ID" value="MEK8049625.1"/>
    <property type="molecule type" value="Genomic_DNA"/>
</dbReference>
<protein>
    <submittedName>
        <fullName evidence="4">PilX N-terminal domain-containing pilus assembly protein</fullName>
    </submittedName>
</protein>
<dbReference type="Pfam" id="PF13681">
    <property type="entry name" value="PilX"/>
    <property type="match status" value="1"/>
</dbReference>